<dbReference type="GO" id="GO:0019346">
    <property type="term" value="P:transsulfuration"/>
    <property type="evidence" value="ECO:0007669"/>
    <property type="project" value="InterPro"/>
</dbReference>
<evidence type="ECO:0000256" key="3">
    <source>
        <dbReference type="PIRSR" id="PIRSR001434-2"/>
    </source>
</evidence>
<protein>
    <submittedName>
        <fullName evidence="5">Cystathionine gamma-synthase</fullName>
    </submittedName>
</protein>
<dbReference type="GO" id="GO:0004123">
    <property type="term" value="F:cystathionine gamma-lyase activity"/>
    <property type="evidence" value="ECO:0007669"/>
    <property type="project" value="TreeGrafter"/>
</dbReference>
<dbReference type="InterPro" id="IPR015424">
    <property type="entry name" value="PyrdxlP-dep_Trfase"/>
</dbReference>
<dbReference type="Pfam" id="PF01053">
    <property type="entry name" value="Cys_Met_Meta_PP"/>
    <property type="match status" value="1"/>
</dbReference>
<organism evidence="5 6">
    <name type="scientific">Rhodoplanes roseus</name>
    <dbReference type="NCBI Taxonomy" id="29409"/>
    <lineage>
        <taxon>Bacteria</taxon>
        <taxon>Pseudomonadati</taxon>
        <taxon>Pseudomonadota</taxon>
        <taxon>Alphaproteobacteria</taxon>
        <taxon>Hyphomicrobiales</taxon>
        <taxon>Nitrobacteraceae</taxon>
        <taxon>Rhodoplanes</taxon>
    </lineage>
</organism>
<dbReference type="PANTHER" id="PTHR11808">
    <property type="entry name" value="TRANS-SULFURATION ENZYME FAMILY MEMBER"/>
    <property type="match status" value="1"/>
</dbReference>
<dbReference type="PIRSF" id="PIRSF001434">
    <property type="entry name" value="CGS"/>
    <property type="match status" value="1"/>
</dbReference>
<dbReference type="GO" id="GO:0019343">
    <property type="term" value="P:cysteine biosynthetic process via cystathionine"/>
    <property type="evidence" value="ECO:0007669"/>
    <property type="project" value="TreeGrafter"/>
</dbReference>
<dbReference type="EMBL" id="NPEX01000008">
    <property type="protein sequence ID" value="RAI45749.1"/>
    <property type="molecule type" value="Genomic_DNA"/>
</dbReference>
<keyword evidence="2 3" id="KW-0663">Pyridoxal phosphate</keyword>
<dbReference type="SUPFAM" id="SSF53383">
    <property type="entry name" value="PLP-dependent transferases"/>
    <property type="match status" value="1"/>
</dbReference>
<dbReference type="Proteomes" id="UP000249130">
    <property type="component" value="Unassembled WGS sequence"/>
</dbReference>
<keyword evidence="6" id="KW-1185">Reference proteome</keyword>
<dbReference type="GO" id="GO:0030170">
    <property type="term" value="F:pyridoxal phosphate binding"/>
    <property type="evidence" value="ECO:0007669"/>
    <property type="project" value="InterPro"/>
</dbReference>
<dbReference type="Gene3D" id="3.40.640.10">
    <property type="entry name" value="Type I PLP-dependent aspartate aminotransferase-like (Major domain)"/>
    <property type="match status" value="1"/>
</dbReference>
<feature type="modified residue" description="N6-(pyridoxal phosphate)lysine" evidence="3">
    <location>
        <position position="204"/>
    </location>
</feature>
<dbReference type="InterPro" id="IPR015421">
    <property type="entry name" value="PyrdxlP-dep_Trfase_major"/>
</dbReference>
<gene>
    <name evidence="5" type="ORF">CH341_02265</name>
</gene>
<evidence type="ECO:0000256" key="2">
    <source>
        <dbReference type="ARBA" id="ARBA00022898"/>
    </source>
</evidence>
<reference evidence="5 6" key="1">
    <citation type="submission" date="2017-07" db="EMBL/GenBank/DDBJ databases">
        <title>Draft Genome Sequences of Select Purple Nonsulfur Bacteria.</title>
        <authorList>
            <person name="Lasarre B."/>
            <person name="Mckinlay J.B."/>
        </authorList>
    </citation>
    <scope>NUCLEOTIDE SEQUENCE [LARGE SCALE GENOMIC DNA]</scope>
    <source>
        <strain evidence="5 6">DSM 5909</strain>
    </source>
</reference>
<dbReference type="RefSeq" id="WP_111417412.1">
    <property type="nucleotide sequence ID" value="NZ_NPEX01000008.1"/>
</dbReference>
<dbReference type="InterPro" id="IPR000277">
    <property type="entry name" value="Cys/Met-Metab_PyrdxlP-dep_enz"/>
</dbReference>
<dbReference type="FunFam" id="3.40.640.10:FF:000046">
    <property type="entry name" value="Cystathionine gamma-lyase"/>
    <property type="match status" value="1"/>
</dbReference>
<dbReference type="Gene3D" id="3.90.1150.10">
    <property type="entry name" value="Aspartate Aminotransferase, domain 1"/>
    <property type="match status" value="1"/>
</dbReference>
<proteinExistence type="inferred from homology"/>
<dbReference type="InterPro" id="IPR054542">
    <property type="entry name" value="Cys_met_metab_PP"/>
</dbReference>
<dbReference type="GO" id="GO:0005737">
    <property type="term" value="C:cytoplasm"/>
    <property type="evidence" value="ECO:0007669"/>
    <property type="project" value="TreeGrafter"/>
</dbReference>
<comment type="similarity">
    <text evidence="4">Belongs to the trans-sulfuration enzymes family.</text>
</comment>
<dbReference type="PROSITE" id="PS00868">
    <property type="entry name" value="CYS_MET_METAB_PP"/>
    <property type="match status" value="1"/>
</dbReference>
<evidence type="ECO:0000313" key="6">
    <source>
        <dbReference type="Proteomes" id="UP000249130"/>
    </source>
</evidence>
<accession>A0A327L475</accession>
<evidence type="ECO:0000256" key="1">
    <source>
        <dbReference type="ARBA" id="ARBA00001933"/>
    </source>
</evidence>
<comment type="caution">
    <text evidence="5">The sequence shown here is derived from an EMBL/GenBank/DDBJ whole genome shotgun (WGS) entry which is preliminary data.</text>
</comment>
<sequence>MTKPPAPPKPRTLAAQALGDIEPQTKGIVPPVHVATTYLRDPDNAYSSGYVYGRPDNATVRQAEGVLAALEGAAAAMLLGSGMSAATAAVMALPEPGHIAASQVMYWGFRDWLLREAPRFGHTVEIVDTTDLDAVRDAVVPGKTRLVWIETPGNPLWTITDIAAVAQIAHAAGARVAVDSTVATPVFSRPLALGADLVMHSATKYLNGHSDVIAGALATATPDDPWWARIGELRARHGMILGPFEAWLLLRGLRTLDVRVRAQSEAAALLATWLGHHRGIERVLYPGLPHHPGHAVASRQMTGYGAMMSVQVHGGEGTAIEVAARVRLWKRATSLGGVESLIEHRASIEGPGSPCPTNLLRLSVGLEDPEDLYADLDRALGGSGT</sequence>
<dbReference type="InterPro" id="IPR015422">
    <property type="entry name" value="PyrdxlP-dep_Trfase_small"/>
</dbReference>
<evidence type="ECO:0000313" key="5">
    <source>
        <dbReference type="EMBL" id="RAI45749.1"/>
    </source>
</evidence>
<comment type="cofactor">
    <cofactor evidence="1 4">
        <name>pyridoxal 5'-phosphate</name>
        <dbReference type="ChEBI" id="CHEBI:597326"/>
    </cofactor>
</comment>
<name>A0A327L475_9BRAD</name>
<evidence type="ECO:0000256" key="4">
    <source>
        <dbReference type="RuleBase" id="RU362118"/>
    </source>
</evidence>
<dbReference type="PANTHER" id="PTHR11808:SF85">
    <property type="entry name" value="CYSTATHIONINE GAMMA-LYASE-RELATED"/>
    <property type="match status" value="1"/>
</dbReference>
<dbReference type="AlphaFoldDB" id="A0A327L475"/>
<dbReference type="OrthoDB" id="9805807at2"/>